<gene>
    <name evidence="1" type="ORF">BA70_16860</name>
</gene>
<proteinExistence type="predicted"/>
<dbReference type="OrthoDB" id="2353561at2"/>
<name>A0A081LCB5_9BACI</name>
<dbReference type="Proteomes" id="UP000028091">
    <property type="component" value="Unassembled WGS sequence"/>
</dbReference>
<keyword evidence="2" id="KW-1185">Reference proteome</keyword>
<dbReference type="eggNOG" id="ENOG50342B6">
    <property type="taxonomic scope" value="Bacteria"/>
</dbReference>
<evidence type="ECO:0000313" key="2">
    <source>
        <dbReference type="Proteomes" id="UP000028091"/>
    </source>
</evidence>
<sequence length="123" mass="14302">MSDQQHNAAHEEEEEFNVYDMLPPAGTIIGEATEEEMEAAAALEVRHVAFMRLQDMYIQFDGSSYKDLLKDFQEFELDSTKFWRAIARRLQVPYEWPIRVDHANGPIYIGETEDSREVEESAE</sequence>
<dbReference type="EMBL" id="JOTP01000006">
    <property type="protein sequence ID" value="KEP26891.1"/>
    <property type="molecule type" value="Genomic_DNA"/>
</dbReference>
<dbReference type="AlphaFoldDB" id="A0A081LCB5"/>
<comment type="caution">
    <text evidence="1">The sequence shown here is derived from an EMBL/GenBank/DDBJ whole genome shotgun (WGS) entry which is preliminary data.</text>
</comment>
<organism evidence="1 2">
    <name type="scientific">Bacillus zhangzhouensis</name>
    <dbReference type="NCBI Taxonomy" id="1178540"/>
    <lineage>
        <taxon>Bacteria</taxon>
        <taxon>Bacillati</taxon>
        <taxon>Bacillota</taxon>
        <taxon>Bacilli</taxon>
        <taxon>Bacillales</taxon>
        <taxon>Bacillaceae</taxon>
        <taxon>Bacillus</taxon>
    </lineage>
</organism>
<reference evidence="1 2" key="1">
    <citation type="submission" date="2012-09" db="EMBL/GenBank/DDBJ databases">
        <title>Genome Sequence of Bacillus sp. DW5-4.</title>
        <authorList>
            <person name="Lai Q."/>
            <person name="Liu Y."/>
            <person name="Shao Z."/>
        </authorList>
    </citation>
    <scope>NUCLEOTIDE SEQUENCE [LARGE SCALE GENOMIC DNA]</scope>
    <source>
        <strain evidence="1 2">DW5-4</strain>
    </source>
</reference>
<accession>A0A081LCB5</accession>
<protein>
    <submittedName>
        <fullName evidence="1">Uncharacterized protein</fullName>
    </submittedName>
</protein>
<dbReference type="RefSeq" id="WP_034320121.1">
    <property type="nucleotide sequence ID" value="NZ_JOTP01000006.1"/>
</dbReference>
<evidence type="ECO:0000313" key="1">
    <source>
        <dbReference type="EMBL" id="KEP26891.1"/>
    </source>
</evidence>